<sequence>MDSFTYSSNPSRVIFGRGASDKLPQELSRQNLQAVLILSTPSQTAEANMIRAMLDSNAAGIFSEAAMHTPVEVTTKALQVARHLRADSIVSIGGGSTIGLGKAISIRTGLPHICIPTTYAGSEMTPILGETAGGLKTTRRDPSILPGTVIYDVNLTMTLPPGLSATSGVNAIAHAIEALYAPDTNPIIKLLAGEAIRALAASLPVVVKNGSDSDSRSKALYGAWLCGICLGSTAMSLHHKLCHAIGGSFNLPHAETHTILLPHTVAYNSSAVPDAMRLLAEALPGSGGDAIQGLNSLLDQLGVKRALKEYGLQEDDIDQAASLAVRDQYSNPRPVVEEKVRELVRRAWAGEPARADL</sequence>
<organism evidence="5 6">
    <name type="scientific">Fusarium kuroshium</name>
    <dbReference type="NCBI Taxonomy" id="2010991"/>
    <lineage>
        <taxon>Eukaryota</taxon>
        <taxon>Fungi</taxon>
        <taxon>Dikarya</taxon>
        <taxon>Ascomycota</taxon>
        <taxon>Pezizomycotina</taxon>
        <taxon>Sordariomycetes</taxon>
        <taxon>Hypocreomycetidae</taxon>
        <taxon>Hypocreales</taxon>
        <taxon>Nectriaceae</taxon>
        <taxon>Fusarium</taxon>
        <taxon>Fusarium solani species complex</taxon>
    </lineage>
</organism>
<dbReference type="GO" id="GO:0046872">
    <property type="term" value="F:metal ion binding"/>
    <property type="evidence" value="ECO:0007669"/>
    <property type="project" value="InterPro"/>
</dbReference>
<evidence type="ECO:0000256" key="1">
    <source>
        <dbReference type="ARBA" id="ARBA00023002"/>
    </source>
</evidence>
<dbReference type="CDD" id="cd08177">
    <property type="entry name" value="MAR"/>
    <property type="match status" value="1"/>
</dbReference>
<dbReference type="OrthoDB" id="3360544at2759"/>
<feature type="domain" description="Alcohol dehydrogenase iron-type/glycerol dehydrogenase GldA" evidence="3">
    <location>
        <begin position="10"/>
        <end position="152"/>
    </location>
</feature>
<dbReference type="InterPro" id="IPR056798">
    <property type="entry name" value="ADH_Fe_C"/>
</dbReference>
<dbReference type="GO" id="GO:0018506">
    <property type="term" value="F:maleylacetate reductase activity"/>
    <property type="evidence" value="ECO:0007669"/>
    <property type="project" value="InterPro"/>
</dbReference>
<keyword evidence="6" id="KW-1185">Reference proteome</keyword>
<name>A0A3M2RQ83_9HYPO</name>
<dbReference type="InterPro" id="IPR034786">
    <property type="entry name" value="MAR"/>
</dbReference>
<dbReference type="PANTHER" id="PTHR11496:SF105">
    <property type="entry name" value="REDUCTASE, PUTATIVE (AFU_ORTHOLOGUE AFUA_6G07090)-RELATED"/>
    <property type="match status" value="1"/>
</dbReference>
<dbReference type="GO" id="GO:0004022">
    <property type="term" value="F:alcohol dehydrogenase (NAD+) activity"/>
    <property type="evidence" value="ECO:0007669"/>
    <property type="project" value="TreeGrafter"/>
</dbReference>
<evidence type="ECO:0000259" key="4">
    <source>
        <dbReference type="Pfam" id="PF25137"/>
    </source>
</evidence>
<dbReference type="Pfam" id="PF00465">
    <property type="entry name" value="Fe-ADH"/>
    <property type="match status" value="1"/>
</dbReference>
<dbReference type="InterPro" id="IPR001670">
    <property type="entry name" value="ADH_Fe/GldA"/>
</dbReference>
<protein>
    <submittedName>
        <fullName evidence="5">Uncharacterized protein</fullName>
    </submittedName>
</protein>
<evidence type="ECO:0000259" key="3">
    <source>
        <dbReference type="Pfam" id="PF00465"/>
    </source>
</evidence>
<dbReference type="Gene3D" id="1.20.1090.10">
    <property type="entry name" value="Dehydroquinate synthase-like - alpha domain"/>
    <property type="match status" value="1"/>
</dbReference>
<keyword evidence="2" id="KW-0520">NAD</keyword>
<feature type="domain" description="Fe-containing alcohol dehydrogenase-like C-terminal" evidence="4">
    <location>
        <begin position="165"/>
        <end position="348"/>
    </location>
</feature>
<reference evidence="5 6" key="1">
    <citation type="submission" date="2017-06" db="EMBL/GenBank/DDBJ databases">
        <title>Comparative genomic analysis of Ambrosia Fusariam Clade fungi.</title>
        <authorList>
            <person name="Stajich J.E."/>
            <person name="Carrillo J."/>
            <person name="Kijimoto T."/>
            <person name="Eskalen A."/>
            <person name="O'Donnell K."/>
            <person name="Kasson M."/>
        </authorList>
    </citation>
    <scope>NUCLEOTIDE SEQUENCE [LARGE SCALE GENOMIC DNA]</scope>
    <source>
        <strain evidence="5">UCR3666</strain>
    </source>
</reference>
<comment type="caution">
    <text evidence="5">The sequence shown here is derived from an EMBL/GenBank/DDBJ whole genome shotgun (WGS) entry which is preliminary data.</text>
</comment>
<dbReference type="Gene3D" id="3.40.50.1970">
    <property type="match status" value="1"/>
</dbReference>
<dbReference type="Pfam" id="PF25137">
    <property type="entry name" value="ADH_Fe_C"/>
    <property type="match status" value="1"/>
</dbReference>
<dbReference type="PANTHER" id="PTHR11496">
    <property type="entry name" value="ALCOHOL DEHYDROGENASE"/>
    <property type="match status" value="1"/>
</dbReference>
<keyword evidence="1" id="KW-0560">Oxidoreductase</keyword>
<evidence type="ECO:0000313" key="6">
    <source>
        <dbReference type="Proteomes" id="UP000277212"/>
    </source>
</evidence>
<dbReference type="EMBL" id="NKUJ01000341">
    <property type="protein sequence ID" value="RMJ07444.1"/>
    <property type="molecule type" value="Genomic_DNA"/>
</dbReference>
<gene>
    <name evidence="5" type="ORF">CDV36_012951</name>
</gene>
<dbReference type="STRING" id="2010991.A0A3M2RQ83"/>
<evidence type="ECO:0000256" key="2">
    <source>
        <dbReference type="ARBA" id="ARBA00023027"/>
    </source>
</evidence>
<accession>A0A3M2RQ83</accession>
<dbReference type="SUPFAM" id="SSF56796">
    <property type="entry name" value="Dehydroquinate synthase-like"/>
    <property type="match status" value="1"/>
</dbReference>
<dbReference type="AlphaFoldDB" id="A0A3M2RQ83"/>
<dbReference type="Proteomes" id="UP000277212">
    <property type="component" value="Unassembled WGS sequence"/>
</dbReference>
<evidence type="ECO:0000313" key="5">
    <source>
        <dbReference type="EMBL" id="RMJ07444.1"/>
    </source>
</evidence>
<dbReference type="GO" id="GO:0005739">
    <property type="term" value="C:mitochondrion"/>
    <property type="evidence" value="ECO:0007669"/>
    <property type="project" value="TreeGrafter"/>
</dbReference>
<dbReference type="InterPro" id="IPR039697">
    <property type="entry name" value="Alcohol_dehydrogenase_Fe"/>
</dbReference>
<proteinExistence type="predicted"/>